<feature type="non-terminal residue" evidence="4">
    <location>
        <position position="312"/>
    </location>
</feature>
<dbReference type="AlphaFoldDB" id="A0A382PY03"/>
<gene>
    <name evidence="4" type="ORF">METZ01_LOCUS330601</name>
</gene>
<organism evidence="4">
    <name type="scientific">marine metagenome</name>
    <dbReference type="NCBI Taxonomy" id="408172"/>
    <lineage>
        <taxon>unclassified sequences</taxon>
        <taxon>metagenomes</taxon>
        <taxon>ecological metagenomes</taxon>
    </lineage>
</organism>
<reference evidence="4" key="1">
    <citation type="submission" date="2018-05" db="EMBL/GenBank/DDBJ databases">
        <authorList>
            <person name="Lanie J.A."/>
            <person name="Ng W.-L."/>
            <person name="Kazmierczak K.M."/>
            <person name="Andrzejewski T.M."/>
            <person name="Davidsen T.M."/>
            <person name="Wayne K.J."/>
            <person name="Tettelin H."/>
            <person name="Glass J.I."/>
            <person name="Rusch D."/>
            <person name="Podicherti R."/>
            <person name="Tsui H.-C.T."/>
            <person name="Winkler M.E."/>
        </authorList>
    </citation>
    <scope>NUCLEOTIDE SEQUENCE</scope>
</reference>
<evidence type="ECO:0000259" key="3">
    <source>
        <dbReference type="Pfam" id="PF24568"/>
    </source>
</evidence>
<keyword evidence="1" id="KW-0732">Signal</keyword>
<keyword evidence="2" id="KW-0175">Coiled coil</keyword>
<sequence>MKHKFLFLATFILGVSSLVFASTVWPAKKSAKEINSLLKDEKKELKILKEKIARQEKLISSVGKKEGKLLGKLKKIDNQIKLKERELKIYQWNFLLNKKKLVKLEKNLNINKKELEGQKVLLGKRFRQIYKEGPVFPLKVAFSSESVSDLLQRLKYMELIAEHDASLMVDYKIRLDGLNTEKESLLAVRAKLVRLEKDALGKQGEFEKARKNKNYFLKKIKKKKQLGIQTRKELLKASNNLNDLIKKLLTKLVSGTGLDISDKKGRLSLPVKGKILNKFGRQKDKQFASFIVHNGINIRVRTGMSVHSVFDG</sequence>
<evidence type="ECO:0000313" key="4">
    <source>
        <dbReference type="EMBL" id="SVC77747.1"/>
    </source>
</evidence>
<feature type="domain" description="Peptidoglycan hydrolase PcsB coiled-coil" evidence="3">
    <location>
        <begin position="112"/>
        <end position="172"/>
    </location>
</feature>
<dbReference type="InterPro" id="IPR011055">
    <property type="entry name" value="Dup_hybrid_motif"/>
</dbReference>
<dbReference type="InterPro" id="IPR057309">
    <property type="entry name" value="PcsB_CC"/>
</dbReference>
<accession>A0A382PY03</accession>
<dbReference type="Gene3D" id="6.10.250.3150">
    <property type="match status" value="1"/>
</dbReference>
<feature type="coiled-coil region" evidence="2">
    <location>
        <begin position="31"/>
        <end position="118"/>
    </location>
</feature>
<dbReference type="Pfam" id="PF24568">
    <property type="entry name" value="CC_PcsB"/>
    <property type="match status" value="1"/>
</dbReference>
<protein>
    <recommendedName>
        <fullName evidence="3">Peptidoglycan hydrolase PcsB coiled-coil domain-containing protein</fullName>
    </recommendedName>
</protein>
<proteinExistence type="predicted"/>
<dbReference type="SUPFAM" id="SSF51261">
    <property type="entry name" value="Duplicated hybrid motif"/>
    <property type="match status" value="1"/>
</dbReference>
<evidence type="ECO:0000256" key="1">
    <source>
        <dbReference type="ARBA" id="ARBA00022729"/>
    </source>
</evidence>
<evidence type="ECO:0000256" key="2">
    <source>
        <dbReference type="SAM" id="Coils"/>
    </source>
</evidence>
<name>A0A382PY03_9ZZZZ</name>
<dbReference type="EMBL" id="UINC01110319">
    <property type="protein sequence ID" value="SVC77747.1"/>
    <property type="molecule type" value="Genomic_DNA"/>
</dbReference>